<keyword evidence="2" id="KW-1185">Reference proteome</keyword>
<sequence>MKNSMEAPIKAEPAAIFTYQSINFILSDGKESGALVNKQSTIAELQFQTESSWLSLMPSPGFLAGMVRELMERV</sequence>
<gene>
    <name evidence="1" type="ORF">LTRI10_LOCUS37417</name>
</gene>
<reference evidence="1 2" key="1">
    <citation type="submission" date="2024-04" db="EMBL/GenBank/DDBJ databases">
        <authorList>
            <person name="Fracassetti M."/>
        </authorList>
    </citation>
    <scope>NUCLEOTIDE SEQUENCE [LARGE SCALE GENOMIC DNA]</scope>
</reference>
<evidence type="ECO:0000313" key="2">
    <source>
        <dbReference type="Proteomes" id="UP001497516"/>
    </source>
</evidence>
<proteinExistence type="predicted"/>
<dbReference type="EMBL" id="OZ034819">
    <property type="protein sequence ID" value="CAL1397092.1"/>
    <property type="molecule type" value="Genomic_DNA"/>
</dbReference>
<dbReference type="AlphaFoldDB" id="A0AAV2FGE5"/>
<name>A0AAV2FGE5_9ROSI</name>
<evidence type="ECO:0000313" key="1">
    <source>
        <dbReference type="EMBL" id="CAL1397092.1"/>
    </source>
</evidence>
<accession>A0AAV2FGE5</accession>
<protein>
    <submittedName>
        <fullName evidence="1">Uncharacterized protein</fullName>
    </submittedName>
</protein>
<organism evidence="1 2">
    <name type="scientific">Linum trigynum</name>
    <dbReference type="NCBI Taxonomy" id="586398"/>
    <lineage>
        <taxon>Eukaryota</taxon>
        <taxon>Viridiplantae</taxon>
        <taxon>Streptophyta</taxon>
        <taxon>Embryophyta</taxon>
        <taxon>Tracheophyta</taxon>
        <taxon>Spermatophyta</taxon>
        <taxon>Magnoliopsida</taxon>
        <taxon>eudicotyledons</taxon>
        <taxon>Gunneridae</taxon>
        <taxon>Pentapetalae</taxon>
        <taxon>rosids</taxon>
        <taxon>fabids</taxon>
        <taxon>Malpighiales</taxon>
        <taxon>Linaceae</taxon>
        <taxon>Linum</taxon>
    </lineage>
</organism>
<dbReference type="Proteomes" id="UP001497516">
    <property type="component" value="Chromosome 6"/>
</dbReference>